<evidence type="ECO:0000256" key="1">
    <source>
        <dbReference type="SAM" id="SignalP"/>
    </source>
</evidence>
<feature type="chain" id="PRO_5044758321" description="Bifunctional inhibitor/plant lipid transfer protein/seed storage helical domain-containing protein" evidence="1">
    <location>
        <begin position="18"/>
        <end position="148"/>
    </location>
</feature>
<name>A0ABD1F952_HYPHA</name>
<evidence type="ECO:0008006" key="4">
    <source>
        <dbReference type="Google" id="ProtNLM"/>
    </source>
</evidence>
<proteinExistence type="predicted"/>
<evidence type="ECO:0000313" key="2">
    <source>
        <dbReference type="EMBL" id="KAL1513469.1"/>
    </source>
</evidence>
<keyword evidence="3" id="KW-1185">Reference proteome</keyword>
<evidence type="ECO:0000313" key="3">
    <source>
        <dbReference type="Proteomes" id="UP001566132"/>
    </source>
</evidence>
<reference evidence="2 3" key="1">
    <citation type="submission" date="2024-05" db="EMBL/GenBank/DDBJ databases">
        <title>Genetic variation in Jamaican populations of the coffee berry borer (Hypothenemus hampei).</title>
        <authorList>
            <person name="Errbii M."/>
            <person name="Myrie A."/>
        </authorList>
    </citation>
    <scope>NUCLEOTIDE SEQUENCE [LARGE SCALE GENOMIC DNA]</scope>
    <source>
        <strain evidence="2">JA-Hopewell-2020-01-JO</strain>
        <tissue evidence="2">Whole body</tissue>
    </source>
</reference>
<sequence>MFPLGLILCLIYSLGSACVIDMSSPTYVGQPACGAIQPKLVAVESPPPCLCKPAVVNPKLALYQKFPLLYKIRAKKCDLLCGNLSELKPCAPLPIPAPCAPAPIVELPSKCSTCSAPASVISPAILASLLALQQPQLQLAESCPCCSQ</sequence>
<dbReference type="Proteomes" id="UP001566132">
    <property type="component" value="Unassembled WGS sequence"/>
</dbReference>
<dbReference type="AlphaFoldDB" id="A0ABD1F952"/>
<gene>
    <name evidence="2" type="ORF">ABEB36_002875</name>
</gene>
<keyword evidence="1" id="KW-0732">Signal</keyword>
<feature type="signal peptide" evidence="1">
    <location>
        <begin position="1"/>
        <end position="17"/>
    </location>
</feature>
<comment type="caution">
    <text evidence="2">The sequence shown here is derived from an EMBL/GenBank/DDBJ whole genome shotgun (WGS) entry which is preliminary data.</text>
</comment>
<organism evidence="2 3">
    <name type="scientific">Hypothenemus hampei</name>
    <name type="common">Coffee berry borer</name>
    <dbReference type="NCBI Taxonomy" id="57062"/>
    <lineage>
        <taxon>Eukaryota</taxon>
        <taxon>Metazoa</taxon>
        <taxon>Ecdysozoa</taxon>
        <taxon>Arthropoda</taxon>
        <taxon>Hexapoda</taxon>
        <taxon>Insecta</taxon>
        <taxon>Pterygota</taxon>
        <taxon>Neoptera</taxon>
        <taxon>Endopterygota</taxon>
        <taxon>Coleoptera</taxon>
        <taxon>Polyphaga</taxon>
        <taxon>Cucujiformia</taxon>
        <taxon>Curculionidae</taxon>
        <taxon>Scolytinae</taxon>
        <taxon>Hypothenemus</taxon>
    </lineage>
</organism>
<accession>A0ABD1F952</accession>
<dbReference type="EMBL" id="JBDJPC010000002">
    <property type="protein sequence ID" value="KAL1513469.1"/>
    <property type="molecule type" value="Genomic_DNA"/>
</dbReference>
<protein>
    <recommendedName>
        <fullName evidence="4">Bifunctional inhibitor/plant lipid transfer protein/seed storage helical domain-containing protein</fullName>
    </recommendedName>
</protein>